<dbReference type="EMBL" id="WWCL01000003">
    <property type="protein sequence ID" value="MYN46391.1"/>
    <property type="molecule type" value="Genomic_DNA"/>
</dbReference>
<keyword evidence="3" id="KW-1185">Reference proteome</keyword>
<evidence type="ECO:0008006" key="4">
    <source>
        <dbReference type="Google" id="ProtNLM"/>
    </source>
</evidence>
<name>A0A845I3I5_9BURK</name>
<dbReference type="Proteomes" id="UP000444316">
    <property type="component" value="Unassembled WGS sequence"/>
</dbReference>
<keyword evidence="1" id="KW-0732">Signal</keyword>
<feature type="signal peptide" evidence="1">
    <location>
        <begin position="1"/>
        <end position="19"/>
    </location>
</feature>
<accession>A0A845I3I5</accession>
<evidence type="ECO:0000313" key="2">
    <source>
        <dbReference type="EMBL" id="MYN46391.1"/>
    </source>
</evidence>
<comment type="caution">
    <text evidence="2">The sequence shown here is derived from an EMBL/GenBank/DDBJ whole genome shotgun (WGS) entry which is preliminary data.</text>
</comment>
<dbReference type="AlphaFoldDB" id="A0A845I3I5"/>
<evidence type="ECO:0000256" key="1">
    <source>
        <dbReference type="SAM" id="SignalP"/>
    </source>
</evidence>
<evidence type="ECO:0000313" key="3">
    <source>
        <dbReference type="Proteomes" id="UP000444316"/>
    </source>
</evidence>
<reference evidence="2" key="1">
    <citation type="submission" date="2019-12" db="EMBL/GenBank/DDBJ databases">
        <title>Novel species isolated from a subtropical stream in China.</title>
        <authorList>
            <person name="Lu H."/>
        </authorList>
    </citation>
    <scope>NUCLEOTIDE SEQUENCE [LARGE SCALE GENOMIC DNA]</scope>
    <source>
        <strain evidence="2">FT93W</strain>
    </source>
</reference>
<protein>
    <recommendedName>
        <fullName evidence="4">Pilus assembly protein</fullName>
    </recommendedName>
</protein>
<dbReference type="RefSeq" id="WP_161035926.1">
    <property type="nucleotide sequence ID" value="NZ_WWCL01000003.1"/>
</dbReference>
<organism evidence="2 3">
    <name type="scientific">Duganella fentianensis</name>
    <dbReference type="NCBI Taxonomy" id="2692177"/>
    <lineage>
        <taxon>Bacteria</taxon>
        <taxon>Pseudomonadati</taxon>
        <taxon>Pseudomonadota</taxon>
        <taxon>Betaproteobacteria</taxon>
        <taxon>Burkholderiales</taxon>
        <taxon>Oxalobacteraceae</taxon>
        <taxon>Telluria group</taxon>
        <taxon>Duganella</taxon>
    </lineage>
</organism>
<feature type="chain" id="PRO_5032391317" description="Pilus assembly protein" evidence="1">
    <location>
        <begin position="20"/>
        <end position="92"/>
    </location>
</feature>
<sequence length="92" mass="9437">MAVFSLPVPALLLATLCCGCSTQLSTSTPDWDQHFGSRARATLALQVAYPAASSSDTAAGMDGRKARAAYERYQKAGADAAPAASGQSANNK</sequence>
<gene>
    <name evidence="2" type="ORF">GTP23_15175</name>
</gene>
<proteinExistence type="predicted"/>